<dbReference type="InterPro" id="IPR036236">
    <property type="entry name" value="Znf_C2H2_sf"/>
</dbReference>
<dbReference type="SMART" id="SM00355">
    <property type="entry name" value="ZnF_C2H2"/>
    <property type="match status" value="4"/>
</dbReference>
<evidence type="ECO:0000256" key="7">
    <source>
        <dbReference type="PROSITE-ProRule" id="PRU00042"/>
    </source>
</evidence>
<feature type="domain" description="C2H2-type" evidence="8">
    <location>
        <begin position="288"/>
        <end position="311"/>
    </location>
</feature>
<dbReference type="GO" id="GO:0005634">
    <property type="term" value="C:nucleus"/>
    <property type="evidence" value="ECO:0007669"/>
    <property type="project" value="UniProtKB-SubCell"/>
</dbReference>
<dbReference type="OrthoDB" id="8113227at2759"/>
<dbReference type="GO" id="GO:0000978">
    <property type="term" value="F:RNA polymerase II cis-regulatory region sequence-specific DNA binding"/>
    <property type="evidence" value="ECO:0007669"/>
    <property type="project" value="TreeGrafter"/>
</dbReference>
<dbReference type="FunFam" id="3.30.160.60:FF:000710">
    <property type="entry name" value="Zinc finger protein 768"/>
    <property type="match status" value="1"/>
</dbReference>
<keyword evidence="4 7" id="KW-0863">Zinc-finger</keyword>
<dbReference type="AlphaFoldDB" id="A0A6P7HR06"/>
<feature type="domain" description="C2H2-type" evidence="8">
    <location>
        <begin position="204"/>
        <end position="231"/>
    </location>
</feature>
<evidence type="ECO:0000259" key="8">
    <source>
        <dbReference type="PROSITE" id="PS50157"/>
    </source>
</evidence>
<evidence type="ECO:0000256" key="1">
    <source>
        <dbReference type="ARBA" id="ARBA00004123"/>
    </source>
</evidence>
<proteinExistence type="predicted"/>
<accession>A0A6P7HR06</accession>
<dbReference type="SUPFAM" id="SSF57667">
    <property type="entry name" value="beta-beta-alpha zinc fingers"/>
    <property type="match status" value="3"/>
</dbReference>
<dbReference type="PROSITE" id="PS00028">
    <property type="entry name" value="ZINC_FINGER_C2H2_1"/>
    <property type="match status" value="4"/>
</dbReference>
<dbReference type="InParanoid" id="A0A6P7HR06"/>
<dbReference type="GO" id="GO:0008270">
    <property type="term" value="F:zinc ion binding"/>
    <property type="evidence" value="ECO:0007669"/>
    <property type="project" value="UniProtKB-KW"/>
</dbReference>
<dbReference type="GeneID" id="114432355"/>
<evidence type="ECO:0000313" key="10">
    <source>
        <dbReference type="RefSeq" id="XP_028256143.1"/>
    </source>
</evidence>
<dbReference type="InterPro" id="IPR013087">
    <property type="entry name" value="Znf_C2H2_type"/>
</dbReference>
<dbReference type="PROSITE" id="PS50157">
    <property type="entry name" value="ZINC_FINGER_C2H2_2"/>
    <property type="match status" value="4"/>
</dbReference>
<dbReference type="Pfam" id="PF00096">
    <property type="entry name" value="zf-C2H2"/>
    <property type="match status" value="4"/>
</dbReference>
<protein>
    <submittedName>
        <fullName evidence="10">Zinc finger protein 571-like</fullName>
    </submittedName>
</protein>
<evidence type="ECO:0000256" key="5">
    <source>
        <dbReference type="ARBA" id="ARBA00022833"/>
    </source>
</evidence>
<name>A0A6P7HR06_9TELE</name>
<dbReference type="RefSeq" id="XP_028256143.1">
    <property type="nucleotide sequence ID" value="XM_028400342.1"/>
</dbReference>
<evidence type="ECO:0000256" key="3">
    <source>
        <dbReference type="ARBA" id="ARBA00022737"/>
    </source>
</evidence>
<feature type="domain" description="C2H2-type" evidence="8">
    <location>
        <begin position="260"/>
        <end position="287"/>
    </location>
</feature>
<reference evidence="10" key="1">
    <citation type="submission" date="2025-08" db="UniProtKB">
        <authorList>
            <consortium name="RefSeq"/>
        </authorList>
    </citation>
    <scope>IDENTIFICATION</scope>
</reference>
<feature type="domain" description="C2H2-type" evidence="8">
    <location>
        <begin position="232"/>
        <end position="259"/>
    </location>
</feature>
<evidence type="ECO:0000256" key="2">
    <source>
        <dbReference type="ARBA" id="ARBA00022723"/>
    </source>
</evidence>
<organism evidence="9 10">
    <name type="scientific">Parambassis ranga</name>
    <name type="common">Indian glassy fish</name>
    <dbReference type="NCBI Taxonomy" id="210632"/>
    <lineage>
        <taxon>Eukaryota</taxon>
        <taxon>Metazoa</taxon>
        <taxon>Chordata</taxon>
        <taxon>Craniata</taxon>
        <taxon>Vertebrata</taxon>
        <taxon>Euteleostomi</taxon>
        <taxon>Actinopterygii</taxon>
        <taxon>Neopterygii</taxon>
        <taxon>Teleostei</taxon>
        <taxon>Neoteleostei</taxon>
        <taxon>Acanthomorphata</taxon>
        <taxon>Ovalentaria</taxon>
        <taxon>Ambassidae</taxon>
        <taxon>Parambassis</taxon>
    </lineage>
</organism>
<dbReference type="Proteomes" id="UP000515145">
    <property type="component" value="Chromosome 2"/>
</dbReference>
<evidence type="ECO:0000256" key="6">
    <source>
        <dbReference type="ARBA" id="ARBA00023242"/>
    </source>
</evidence>
<keyword evidence="5" id="KW-0862">Zinc</keyword>
<comment type="subcellular location">
    <subcellularLocation>
        <location evidence="1">Nucleus</location>
    </subcellularLocation>
</comment>
<dbReference type="PANTHER" id="PTHR23235:SF120">
    <property type="entry name" value="KRUPPEL-LIKE FACTOR 15"/>
    <property type="match status" value="1"/>
</dbReference>
<dbReference type="FunFam" id="3.30.160.60:FF:001498">
    <property type="entry name" value="Zinc finger protein 404"/>
    <property type="match status" value="1"/>
</dbReference>
<keyword evidence="3" id="KW-0677">Repeat</keyword>
<gene>
    <name evidence="10" type="primary">LOC114432355</name>
</gene>
<keyword evidence="9" id="KW-1185">Reference proteome</keyword>
<evidence type="ECO:0000256" key="4">
    <source>
        <dbReference type="ARBA" id="ARBA00022771"/>
    </source>
</evidence>
<dbReference type="FunFam" id="3.30.160.60:FF:000478">
    <property type="entry name" value="Zinc finger protein 133"/>
    <property type="match status" value="1"/>
</dbReference>
<sequence>MDRQRKLLDILLKPEIKFHRIGLPQQHDCKEEEILSDQQLCNQDKSSSLDHFDPTVIQYKEELNHQDPMLNIIQIPEIKLDRTDLSQQHNYKEGEQIIADQQLCNQERNWRLAWEEPEPPQVKEEQQVFCSNHEEEQHVLNEDTEPSIVTESNHIEPETSRGMLLSQNVFTGKKSLKYEHCVKSFPCQLKCNRHQRVVIGEKQFSCKTCGKCFRKGGHLSDHMRTHTGEKPFSCKTCGKCFGRNDDLTRHMRTHTGEKPYSCKTCGRCFSVNGNLTVHMRSHTGEKPFSCGTCGKRFSRSNSLAVHIRSHT</sequence>
<evidence type="ECO:0000313" key="9">
    <source>
        <dbReference type="Proteomes" id="UP000515145"/>
    </source>
</evidence>
<keyword evidence="2" id="KW-0479">Metal-binding</keyword>
<dbReference type="PANTHER" id="PTHR23235">
    <property type="entry name" value="KRUEPPEL-LIKE TRANSCRIPTION FACTOR"/>
    <property type="match status" value="1"/>
</dbReference>
<dbReference type="GO" id="GO:0000981">
    <property type="term" value="F:DNA-binding transcription factor activity, RNA polymerase II-specific"/>
    <property type="evidence" value="ECO:0007669"/>
    <property type="project" value="TreeGrafter"/>
</dbReference>
<dbReference type="Gene3D" id="3.30.160.60">
    <property type="entry name" value="Classic Zinc Finger"/>
    <property type="match status" value="4"/>
</dbReference>
<dbReference type="FunFam" id="3.30.160.60:FF:000290">
    <property type="entry name" value="Zinc finger protein 697 isoform X1"/>
    <property type="match status" value="1"/>
</dbReference>
<keyword evidence="6" id="KW-0539">Nucleus</keyword>